<evidence type="ECO:0000259" key="1">
    <source>
        <dbReference type="PROSITE" id="PS50943"/>
    </source>
</evidence>
<proteinExistence type="predicted"/>
<sequence length="497" mass="58143">MENIEFGQLLEKLLYLSNQKKITLAKELGYDISYISKWINGRNLPTQKSISSICKATSQFIVSSLNPISNQGLKRYFEIEVEDDTELAKYIERSLKKSYLITAQKSDSNIYKGTHSEENYNSILHINPRLRKQYLSNDTDLYINESNKLDIILSTNLYKLKSNDKVYIAGMKSSLAEIQKDKEIRVRFLTGFEGSENNTILNTFILIYMIITYTDLNFEVYNCNIDNSDILSVIKDRIFHSAIFANNERCLFTNMSKERTIIDEVYYSFEEIIKDQGKLLVEKKPSIDVLKDKVYMQYIMGQDLKWILGSMNEFFMPSDLFMELAESVFGQDKEVIQELRQINIFLQSIIYKSNIKVLIYETELMKYISNGEAIFFNRPIKLTLAQVEKHIKNMEKIIKNNESIEIKLIENNILDDFNSDLKPSIYLSKNLKIIKMNPDKFNNYAIVKDFEFNKICDELFDKSWNGNSGKFVDEKDEILDRISKALIYTRIINDEEN</sequence>
<dbReference type="Proteomes" id="UP000031189">
    <property type="component" value="Unassembled WGS sequence"/>
</dbReference>
<dbReference type="AlphaFoldDB" id="A0A0B3VWZ7"/>
<gene>
    <name evidence="2" type="ORF">QX51_08880</name>
</gene>
<protein>
    <recommendedName>
        <fullName evidence="1">HTH cro/C1-type domain-containing protein</fullName>
    </recommendedName>
</protein>
<accession>A0A0B3VWZ7</accession>
<evidence type="ECO:0000313" key="3">
    <source>
        <dbReference type="Proteomes" id="UP000031189"/>
    </source>
</evidence>
<name>A0A0B3VWZ7_9FIRM</name>
<comment type="caution">
    <text evidence="2">The sequence shown here is derived from an EMBL/GenBank/DDBJ whole genome shotgun (WGS) entry which is preliminary data.</text>
</comment>
<dbReference type="InterPro" id="IPR010982">
    <property type="entry name" value="Lambda_DNA-bd_dom_sf"/>
</dbReference>
<dbReference type="Gene3D" id="1.10.260.40">
    <property type="entry name" value="lambda repressor-like DNA-binding domains"/>
    <property type="match status" value="1"/>
</dbReference>
<dbReference type="InterPro" id="IPR001387">
    <property type="entry name" value="Cro/C1-type_HTH"/>
</dbReference>
<dbReference type="PROSITE" id="PS50943">
    <property type="entry name" value="HTH_CROC1"/>
    <property type="match status" value="1"/>
</dbReference>
<evidence type="ECO:0000313" key="2">
    <source>
        <dbReference type="EMBL" id="KHS57338.1"/>
    </source>
</evidence>
<dbReference type="SUPFAM" id="SSF47413">
    <property type="entry name" value="lambda repressor-like DNA-binding domains"/>
    <property type="match status" value="1"/>
</dbReference>
<dbReference type="CDD" id="cd00093">
    <property type="entry name" value="HTH_XRE"/>
    <property type="match status" value="1"/>
</dbReference>
<dbReference type="Pfam" id="PF01381">
    <property type="entry name" value="HTH_3"/>
    <property type="match status" value="1"/>
</dbReference>
<dbReference type="GO" id="GO:0003677">
    <property type="term" value="F:DNA binding"/>
    <property type="evidence" value="ECO:0007669"/>
    <property type="project" value="InterPro"/>
</dbReference>
<feature type="domain" description="HTH cro/C1-type" evidence="1">
    <location>
        <begin position="24"/>
        <end position="65"/>
    </location>
</feature>
<dbReference type="OrthoDB" id="1783193at2"/>
<dbReference type="EMBL" id="JWHR01000079">
    <property type="protein sequence ID" value="KHS57338.1"/>
    <property type="molecule type" value="Genomic_DNA"/>
</dbReference>
<dbReference type="RefSeq" id="WP_039679549.1">
    <property type="nucleotide sequence ID" value="NZ_JAWGXO010000007.1"/>
</dbReference>
<keyword evidence="3" id="KW-1185">Reference proteome</keyword>
<reference evidence="2 3" key="1">
    <citation type="submission" date="2014-12" db="EMBL/GenBank/DDBJ databases">
        <title>Draft genome sequence of Terrisporobacter sp. 08-306576, isolated from the blood culture of a bacteremia patient.</title>
        <authorList>
            <person name="Lund L.C."/>
            <person name="Sydenham T.V."/>
            <person name="Hogh S.V."/>
            <person name="Skov M.N."/>
            <person name="Kemp M."/>
            <person name="Justesen U.S."/>
        </authorList>
    </citation>
    <scope>NUCLEOTIDE SEQUENCE [LARGE SCALE GENOMIC DNA]</scope>
    <source>
        <strain evidence="2 3">08-306576</strain>
    </source>
</reference>
<organism evidence="2 3">
    <name type="scientific">Terrisporobacter othiniensis</name>
    <dbReference type="NCBI Taxonomy" id="1577792"/>
    <lineage>
        <taxon>Bacteria</taxon>
        <taxon>Bacillati</taxon>
        <taxon>Bacillota</taxon>
        <taxon>Clostridia</taxon>
        <taxon>Peptostreptococcales</taxon>
        <taxon>Peptostreptococcaceae</taxon>
        <taxon>Terrisporobacter</taxon>
    </lineage>
</organism>